<evidence type="ECO:0000259" key="3">
    <source>
        <dbReference type="Pfam" id="PF16344"/>
    </source>
</evidence>
<accession>A0AA48KMD4</accession>
<proteinExistence type="predicted"/>
<dbReference type="PANTHER" id="PTHR30273">
    <property type="entry name" value="PERIPLASMIC SIGNAL SENSOR AND SIGMA FACTOR ACTIVATOR FECR-RELATED"/>
    <property type="match status" value="1"/>
</dbReference>
<keyword evidence="5" id="KW-1185">Reference proteome</keyword>
<feature type="transmembrane region" description="Helical" evidence="1">
    <location>
        <begin position="75"/>
        <end position="93"/>
    </location>
</feature>
<evidence type="ECO:0008006" key="6">
    <source>
        <dbReference type="Google" id="ProtNLM"/>
    </source>
</evidence>
<evidence type="ECO:0000313" key="4">
    <source>
        <dbReference type="EMBL" id="BDW91743.1"/>
    </source>
</evidence>
<dbReference type="Pfam" id="PF16344">
    <property type="entry name" value="FecR_C"/>
    <property type="match status" value="1"/>
</dbReference>
<dbReference type="AlphaFoldDB" id="A0AA48KMD4"/>
<evidence type="ECO:0000259" key="2">
    <source>
        <dbReference type="Pfam" id="PF04773"/>
    </source>
</evidence>
<evidence type="ECO:0000313" key="5">
    <source>
        <dbReference type="Proteomes" id="UP001330184"/>
    </source>
</evidence>
<dbReference type="PANTHER" id="PTHR30273:SF2">
    <property type="entry name" value="PROTEIN FECR"/>
    <property type="match status" value="1"/>
</dbReference>
<evidence type="ECO:0000256" key="1">
    <source>
        <dbReference type="SAM" id="Phobius"/>
    </source>
</evidence>
<dbReference type="InterPro" id="IPR006860">
    <property type="entry name" value="FecR"/>
</dbReference>
<keyword evidence="1" id="KW-0812">Transmembrane</keyword>
<gene>
    <name evidence="4" type="ORF">MACH07_05750</name>
</gene>
<organism evidence="4 5">
    <name type="scientific">Flagellimonas marinaquae</name>
    <dbReference type="NCBI Taxonomy" id="254955"/>
    <lineage>
        <taxon>Bacteria</taxon>
        <taxon>Pseudomonadati</taxon>
        <taxon>Bacteroidota</taxon>
        <taxon>Flavobacteriia</taxon>
        <taxon>Flavobacteriales</taxon>
        <taxon>Flavobacteriaceae</taxon>
        <taxon>Flagellimonas</taxon>
    </lineage>
</organism>
<dbReference type="InterPro" id="IPR032508">
    <property type="entry name" value="FecR_C"/>
</dbReference>
<dbReference type="Proteomes" id="UP001330184">
    <property type="component" value="Chromosome"/>
</dbReference>
<feature type="domain" description="FecR protein" evidence="2">
    <location>
        <begin position="99"/>
        <end position="189"/>
    </location>
</feature>
<keyword evidence="1" id="KW-0472">Membrane</keyword>
<feature type="domain" description="Protein FecR C-terminal" evidence="3">
    <location>
        <begin position="232"/>
        <end position="296"/>
    </location>
</feature>
<protein>
    <recommendedName>
        <fullName evidence="6">FecR family protein</fullName>
    </recommendedName>
</protein>
<dbReference type="GO" id="GO:0016989">
    <property type="term" value="F:sigma factor antagonist activity"/>
    <property type="evidence" value="ECO:0007669"/>
    <property type="project" value="TreeGrafter"/>
</dbReference>
<dbReference type="InterPro" id="IPR012373">
    <property type="entry name" value="Ferrdict_sens_TM"/>
</dbReference>
<keyword evidence="1" id="KW-1133">Transmembrane helix</keyword>
<dbReference type="EMBL" id="AP027268">
    <property type="protein sequence ID" value="BDW91743.1"/>
    <property type="molecule type" value="Genomic_DNA"/>
</dbReference>
<dbReference type="RefSeq" id="WP_224837459.1">
    <property type="nucleotide sequence ID" value="NZ_AP027268.1"/>
</dbReference>
<reference evidence="4 5" key="1">
    <citation type="submission" date="2023-01" db="EMBL/GenBank/DDBJ databases">
        <title>Complete genome sequence of Muricauda aquimarina strain IFOP_LL357.</title>
        <authorList>
            <person name="Gajardo G."/>
            <person name="Ueki S."/>
            <person name="Maruyama F."/>
        </authorList>
    </citation>
    <scope>NUCLEOTIDE SEQUENCE [LARGE SCALE GENOMIC DNA]</scope>
    <source>
        <strain evidence="4 5">IFOP_LL357</strain>
    </source>
</reference>
<dbReference type="Gene3D" id="3.55.50.30">
    <property type="match status" value="1"/>
</dbReference>
<dbReference type="Pfam" id="PF04773">
    <property type="entry name" value="FecR"/>
    <property type="match status" value="1"/>
</dbReference>
<name>A0AA48KMD4_9FLAO</name>
<dbReference type="Gene3D" id="2.60.120.1440">
    <property type="match status" value="1"/>
</dbReference>
<sequence length="304" mass="34137">MQENYLAKWLSGELSGEELREFESSPEYASYQKLKIASEKLTAPEFDADLALQRLKDEQIYNTPKVITLNPFKKFLRVAAVIAVLIAGSYFYISTINESVRTEFAERSEVVLPDNSEVFLNAESRISYSKKNWDKNRNIELEGEAFFKVAKGKKFTVSTKHGAVAVLGTQFNVENRDGFFEVTCFEGLVSVTHNEQVTKLPAGSAFMVVNGKIVNTGTPEGTVPSWMNNESSFESIPLTYVFAELERQFNIKVSTKDIDTNLLFTGSFNNTDLNMALKSISTPSKTRFKIDGDNVLFYAGNKLQ</sequence>